<proteinExistence type="predicted"/>
<organism evidence="1 2">
    <name type="scientific">Fusarium poae</name>
    <dbReference type="NCBI Taxonomy" id="36050"/>
    <lineage>
        <taxon>Eukaryota</taxon>
        <taxon>Fungi</taxon>
        <taxon>Dikarya</taxon>
        <taxon>Ascomycota</taxon>
        <taxon>Pezizomycotina</taxon>
        <taxon>Sordariomycetes</taxon>
        <taxon>Hypocreomycetidae</taxon>
        <taxon>Hypocreales</taxon>
        <taxon>Nectriaceae</taxon>
        <taxon>Fusarium</taxon>
    </lineage>
</organism>
<evidence type="ECO:0000313" key="2">
    <source>
        <dbReference type="Proteomes" id="UP000091967"/>
    </source>
</evidence>
<reference evidence="1 2" key="1">
    <citation type="submission" date="2016-06" db="EMBL/GenBank/DDBJ databases">
        <title>Living apart together: crosstalk between the core and supernumerary genomes in a fungal plant pathogen.</title>
        <authorList>
            <person name="Vanheule A."/>
            <person name="Audenaert K."/>
            <person name="Warris S."/>
            <person name="Van De Geest H."/>
            <person name="Schijlen E."/>
            <person name="Hofte M."/>
            <person name="De Saeger S."/>
            <person name="Haesaert G."/>
            <person name="Waalwijk C."/>
            <person name="Van Der Lee T."/>
        </authorList>
    </citation>
    <scope>NUCLEOTIDE SEQUENCE [LARGE SCALE GENOMIC DNA]</scope>
    <source>
        <strain evidence="1 2">2516</strain>
    </source>
</reference>
<dbReference type="EMBL" id="LYXU01000001">
    <property type="protein sequence ID" value="OBS28308.1"/>
    <property type="molecule type" value="Genomic_DNA"/>
</dbReference>
<dbReference type="AlphaFoldDB" id="A0A1B8B6F3"/>
<keyword evidence="2" id="KW-1185">Reference proteome</keyword>
<dbReference type="STRING" id="36050.A0A1B8B6F3"/>
<protein>
    <submittedName>
        <fullName evidence="1">Uncharacterized protein</fullName>
    </submittedName>
</protein>
<dbReference type="Proteomes" id="UP000091967">
    <property type="component" value="Unassembled WGS sequence"/>
</dbReference>
<name>A0A1B8B6F3_FUSPO</name>
<comment type="caution">
    <text evidence="1">The sequence shown here is derived from an EMBL/GenBank/DDBJ whole genome shotgun (WGS) entry which is preliminary data.</text>
</comment>
<gene>
    <name evidence="1" type="ORF">FPOA_02249</name>
</gene>
<accession>A0A1B8B6F3</accession>
<evidence type="ECO:0000313" key="1">
    <source>
        <dbReference type="EMBL" id="OBS28308.1"/>
    </source>
</evidence>
<sequence length="372" mass="42963">MSRHTIPNQLSSEATIRYVGFNETQAAGLWKRWDHMQREPWPGLIYKIEFMDFITRDICSKEDVYIDDDSAWFHCMEHWGIASQMQDAIMDRRFKRLRLTRTCAQWINDTIRLRYRSLEHSMNIHNCEVLRVIAPRPDNSILGIDRNSQHHLASTSCNALSGFSGETLASADNPAVYGNTVLYKTFHARQVCNRSFLDREGNLRLVECLEPNSWIDSNWCNTMSYFTTSLQAAQMYASYMKRRDSGCGEIVVVRLCIPDVAFHNLKGVQLAEAYFPSNDWKKLICHCRMTEPTQLCKFDYATVVIGNVSSKSKPLLDKLDSWEDVTREDVFYTDSHGGEADVQFAFSCNEQGRDFLRTSVTDFKILPYTDAE</sequence>
<dbReference type="OMA" id="CIPDVAF"/>